<dbReference type="Proteomes" id="UP000712600">
    <property type="component" value="Unassembled WGS sequence"/>
</dbReference>
<name>A0A8S9SGP5_BRACR</name>
<proteinExistence type="predicted"/>
<organism evidence="1 2">
    <name type="scientific">Brassica cretica</name>
    <name type="common">Mustard</name>
    <dbReference type="NCBI Taxonomy" id="69181"/>
    <lineage>
        <taxon>Eukaryota</taxon>
        <taxon>Viridiplantae</taxon>
        <taxon>Streptophyta</taxon>
        <taxon>Embryophyta</taxon>
        <taxon>Tracheophyta</taxon>
        <taxon>Spermatophyta</taxon>
        <taxon>Magnoliopsida</taxon>
        <taxon>eudicotyledons</taxon>
        <taxon>Gunneridae</taxon>
        <taxon>Pentapetalae</taxon>
        <taxon>rosids</taxon>
        <taxon>malvids</taxon>
        <taxon>Brassicales</taxon>
        <taxon>Brassicaceae</taxon>
        <taxon>Brassiceae</taxon>
        <taxon>Brassica</taxon>
    </lineage>
</organism>
<dbReference type="EMBL" id="QGKX02000004">
    <property type="protein sequence ID" value="KAF3600942.1"/>
    <property type="molecule type" value="Genomic_DNA"/>
</dbReference>
<reference evidence="1" key="1">
    <citation type="submission" date="2019-12" db="EMBL/GenBank/DDBJ databases">
        <title>Genome sequencing and annotation of Brassica cretica.</title>
        <authorList>
            <person name="Studholme D.J."/>
            <person name="Sarris P."/>
        </authorList>
    </citation>
    <scope>NUCLEOTIDE SEQUENCE</scope>
    <source>
        <strain evidence="1">PFS-109/04</strain>
        <tissue evidence="1">Leaf</tissue>
    </source>
</reference>
<evidence type="ECO:0000313" key="2">
    <source>
        <dbReference type="Proteomes" id="UP000712600"/>
    </source>
</evidence>
<evidence type="ECO:0000313" key="1">
    <source>
        <dbReference type="EMBL" id="KAF3600942.1"/>
    </source>
</evidence>
<protein>
    <submittedName>
        <fullName evidence="1">Uncharacterized protein</fullName>
    </submittedName>
</protein>
<accession>A0A8S9SGP5</accession>
<comment type="caution">
    <text evidence="1">The sequence shown here is derived from an EMBL/GenBank/DDBJ whole genome shotgun (WGS) entry which is preliminary data.</text>
</comment>
<dbReference type="AlphaFoldDB" id="A0A8S9SGP5"/>
<gene>
    <name evidence="1" type="ORF">F2Q69_00034899</name>
</gene>
<sequence>MTCMERTEHSQETVWSADQNFGFLVLRAMVSSSDVREPLLLRKFPSKNCLKGMRVWRPLSWVFPRFSAGRAMDFGIASLSGAVAWASDSELLFVEPSGVILPSSAFFARLICACVPLGRLFISPGRAVGIQDEPCELVCVGSGGSWPASRPAPPVLPNKGGGRFSAVGCAPGWSVSSGFWPEEALSACAARLPGVSKSSLLPLRALVVLRGALLLAFAVKVSTCFAREARVFLLEFYQLWHRRESRRAFADLCPPDILLLRHGSSNGTLFLRIAEAVGVKLTVTCSTTRNRKLFERHNLPNFPNTFDDVFLDGTLVSRNIGVVSTDPKTELRKLRTKMNGYGMGPGSEWSMENWSRSPGEPIRGTIELAGEPTGNTAVLAGRACSCHGRARRRVDRQHGRARQAIRFGCLFSRLLKF</sequence>